<dbReference type="InterPro" id="IPR053925">
    <property type="entry name" value="RecX_HTH_3rd"/>
</dbReference>
<dbReference type="GO" id="GO:0005737">
    <property type="term" value="C:cytoplasm"/>
    <property type="evidence" value="ECO:0007669"/>
    <property type="project" value="UniProtKB-SubCell"/>
</dbReference>
<dbReference type="HAMAP" id="MF_01114">
    <property type="entry name" value="RecX"/>
    <property type="match status" value="1"/>
</dbReference>
<dbReference type="KEGG" id="lab:LA76x_2035"/>
<reference evidence="10 11" key="1">
    <citation type="journal article" date="2015" name="BMC Genomics">
        <title>Comparative genomics and metabolic profiling of the genus Lysobacter.</title>
        <authorList>
            <person name="de Bruijn I."/>
            <person name="Cheng X."/>
            <person name="de Jager V."/>
            <person name="Exposito R.G."/>
            <person name="Watrous J."/>
            <person name="Patel N."/>
            <person name="Postma J."/>
            <person name="Dorrestein P.C."/>
            <person name="Kobayashi D."/>
            <person name="Raaijmakers J.M."/>
        </authorList>
    </citation>
    <scope>NUCLEOTIDE SEQUENCE [LARGE SCALE GENOMIC DNA]</scope>
    <source>
        <strain evidence="10 11">76</strain>
    </source>
</reference>
<feature type="domain" description="RecX first three-helical" evidence="9">
    <location>
        <begin position="220"/>
        <end position="257"/>
    </location>
</feature>
<dbReference type="Pfam" id="PF21982">
    <property type="entry name" value="RecX_HTH1"/>
    <property type="match status" value="1"/>
</dbReference>
<dbReference type="Pfam" id="PF02631">
    <property type="entry name" value="RecX_HTH2"/>
    <property type="match status" value="1"/>
</dbReference>
<evidence type="ECO:0000313" key="10">
    <source>
        <dbReference type="EMBL" id="ALN80178.1"/>
    </source>
</evidence>
<feature type="compositionally biased region" description="Basic and acidic residues" evidence="6">
    <location>
        <begin position="86"/>
        <end position="100"/>
    </location>
</feature>
<feature type="domain" description="RecX third three-helical" evidence="8">
    <location>
        <begin position="310"/>
        <end position="354"/>
    </location>
</feature>
<comment type="function">
    <text evidence="5">Modulates RecA activity.</text>
</comment>
<sequence length="361" mass="38727">MTSDRYDDDRRREGGAKDPGGQGGQPKSKPDRDTQLREELRARMRAIEAGNAAPKSALGPVAPRPQRLSSPDQATDADTDTDTDTDERPADERSASETGRRGGFSGGFGSKRSGLKSSGSKRSGSKGFGSKPFASKSYGNGGFGSGSDHPERSVPGGSAWPEADRFEAQLALGGADPADPASEASAEDRPSALFDESLSRPDGSGRGQRRRAPREQNPTQRALGLLTRREHSRKELTRKLTSRGLDAGEVETAVAQLAEAGWQNDGRFAESMVRSRAGNGYGPLHIRAELATHGLDSQTIADALASYEGDWLQNARDLVRRRYGEDFAADPARRRKAADLLMRRGFDGDTARKANRSGADD</sequence>
<feature type="compositionally biased region" description="Basic and acidic residues" evidence="6">
    <location>
        <begin position="1"/>
        <end position="16"/>
    </location>
</feature>
<feature type="compositionally biased region" description="Low complexity" evidence="6">
    <location>
        <begin position="173"/>
        <end position="184"/>
    </location>
</feature>
<dbReference type="InterPro" id="IPR036388">
    <property type="entry name" value="WH-like_DNA-bd_sf"/>
</dbReference>
<proteinExistence type="inferred from homology"/>
<dbReference type="PANTHER" id="PTHR33602">
    <property type="entry name" value="REGULATORY PROTEIN RECX FAMILY PROTEIN"/>
    <property type="match status" value="1"/>
</dbReference>
<accession>A0A0S2F9E9</accession>
<dbReference type="InterPro" id="IPR053924">
    <property type="entry name" value="RecX_HTH_2nd"/>
</dbReference>
<evidence type="ECO:0000256" key="2">
    <source>
        <dbReference type="ARBA" id="ARBA00009695"/>
    </source>
</evidence>
<comment type="subcellular location">
    <subcellularLocation>
        <location evidence="1 5">Cytoplasm</location>
    </subcellularLocation>
</comment>
<dbReference type="PANTHER" id="PTHR33602:SF1">
    <property type="entry name" value="REGULATORY PROTEIN RECX FAMILY PROTEIN"/>
    <property type="match status" value="1"/>
</dbReference>
<dbReference type="Pfam" id="PF21981">
    <property type="entry name" value="RecX_HTH3"/>
    <property type="match status" value="1"/>
</dbReference>
<feature type="compositionally biased region" description="Basic and acidic residues" evidence="6">
    <location>
        <begin position="28"/>
        <end position="46"/>
    </location>
</feature>
<dbReference type="Gene3D" id="1.10.10.10">
    <property type="entry name" value="Winged helix-like DNA-binding domain superfamily/Winged helix DNA-binding domain"/>
    <property type="match status" value="3"/>
</dbReference>
<feature type="compositionally biased region" description="Low complexity" evidence="6">
    <location>
        <begin position="128"/>
        <end position="137"/>
    </location>
</feature>
<evidence type="ECO:0000256" key="3">
    <source>
        <dbReference type="ARBA" id="ARBA00018111"/>
    </source>
</evidence>
<dbReference type="eggNOG" id="COG2137">
    <property type="taxonomic scope" value="Bacteria"/>
</dbReference>
<evidence type="ECO:0000256" key="5">
    <source>
        <dbReference type="HAMAP-Rule" id="MF_01114"/>
    </source>
</evidence>
<evidence type="ECO:0000256" key="4">
    <source>
        <dbReference type="ARBA" id="ARBA00022490"/>
    </source>
</evidence>
<feature type="region of interest" description="Disordered" evidence="6">
    <location>
        <begin position="1"/>
        <end position="245"/>
    </location>
</feature>
<dbReference type="STRING" id="84531.LA76x_2035"/>
<name>A0A0S2F9E9_LYSAN</name>
<dbReference type="EMBL" id="CP011129">
    <property type="protein sequence ID" value="ALN80178.1"/>
    <property type="molecule type" value="Genomic_DNA"/>
</dbReference>
<dbReference type="GO" id="GO:0006282">
    <property type="term" value="P:regulation of DNA repair"/>
    <property type="evidence" value="ECO:0007669"/>
    <property type="project" value="UniProtKB-UniRule"/>
</dbReference>
<evidence type="ECO:0000259" key="8">
    <source>
        <dbReference type="Pfam" id="PF21981"/>
    </source>
</evidence>
<evidence type="ECO:0000259" key="7">
    <source>
        <dbReference type="Pfam" id="PF02631"/>
    </source>
</evidence>
<dbReference type="Proteomes" id="UP000060787">
    <property type="component" value="Chromosome"/>
</dbReference>
<dbReference type="InterPro" id="IPR003783">
    <property type="entry name" value="Regulatory_RecX"/>
</dbReference>
<dbReference type="AlphaFoldDB" id="A0A0S2F9E9"/>
<dbReference type="PATRIC" id="fig|84531.8.peg.2055"/>
<keyword evidence="11" id="KW-1185">Reference proteome</keyword>
<evidence type="ECO:0000259" key="9">
    <source>
        <dbReference type="Pfam" id="PF21982"/>
    </source>
</evidence>
<dbReference type="NCBIfam" id="NF001054">
    <property type="entry name" value="PRK00117.2-1"/>
    <property type="match status" value="1"/>
</dbReference>
<comment type="similarity">
    <text evidence="2 5">Belongs to the RecX family.</text>
</comment>
<gene>
    <name evidence="5 10" type="primary">recX</name>
    <name evidence="10" type="ORF">LA76x_2035</name>
</gene>
<dbReference type="InterPro" id="IPR053926">
    <property type="entry name" value="RecX_HTH_1st"/>
</dbReference>
<feature type="compositionally biased region" description="Basic and acidic residues" evidence="6">
    <location>
        <begin position="227"/>
        <end position="238"/>
    </location>
</feature>
<feature type="domain" description="RecX second three-helical" evidence="7">
    <location>
        <begin position="264"/>
        <end position="304"/>
    </location>
</feature>
<feature type="compositionally biased region" description="Acidic residues" evidence="6">
    <location>
        <begin position="75"/>
        <end position="85"/>
    </location>
</feature>
<protein>
    <recommendedName>
        <fullName evidence="3 5">Regulatory protein RecX</fullName>
    </recommendedName>
</protein>
<evidence type="ECO:0000256" key="1">
    <source>
        <dbReference type="ARBA" id="ARBA00004496"/>
    </source>
</evidence>
<evidence type="ECO:0000313" key="11">
    <source>
        <dbReference type="Proteomes" id="UP000060787"/>
    </source>
</evidence>
<evidence type="ECO:0000256" key="6">
    <source>
        <dbReference type="SAM" id="MobiDB-lite"/>
    </source>
</evidence>
<feature type="compositionally biased region" description="Low complexity" evidence="6">
    <location>
        <begin position="110"/>
        <end position="122"/>
    </location>
</feature>
<keyword evidence="4 5" id="KW-0963">Cytoplasm</keyword>
<organism evidence="10 11">
    <name type="scientific">Lysobacter antibioticus</name>
    <dbReference type="NCBI Taxonomy" id="84531"/>
    <lineage>
        <taxon>Bacteria</taxon>
        <taxon>Pseudomonadati</taxon>
        <taxon>Pseudomonadota</taxon>
        <taxon>Gammaproteobacteria</taxon>
        <taxon>Lysobacterales</taxon>
        <taxon>Lysobacteraceae</taxon>
        <taxon>Lysobacter</taxon>
    </lineage>
</organism>